<dbReference type="Proteomes" id="UP000821865">
    <property type="component" value="Chromosome 1"/>
</dbReference>
<evidence type="ECO:0000313" key="1">
    <source>
        <dbReference type="EMBL" id="KAH7980204.1"/>
    </source>
</evidence>
<sequence>MAELNCSSEQAQLGGDVLLVNLSAFGEELAGGVWSSNGGAPFTWSEYVKIGAYLATIAVAAVGNTCVILTVALNRSLRTTINCYLTNLAVADAIISMFCMWVYLVKNLSDWYVLGAFMCRIEGFAQRPPPLFRLKEPLSLAPVIDNDRLEIDLSRTDELSFVLAVMCRLN</sequence>
<reference evidence="1" key="1">
    <citation type="submission" date="2020-05" db="EMBL/GenBank/DDBJ databases">
        <title>Large-scale comparative analyses of tick genomes elucidate their genetic diversity and vector capacities.</title>
        <authorList>
            <person name="Jia N."/>
            <person name="Wang J."/>
            <person name="Shi W."/>
            <person name="Du L."/>
            <person name="Sun Y."/>
            <person name="Zhan W."/>
            <person name="Jiang J."/>
            <person name="Wang Q."/>
            <person name="Zhang B."/>
            <person name="Ji P."/>
            <person name="Sakyi L.B."/>
            <person name="Cui X."/>
            <person name="Yuan T."/>
            <person name="Jiang B."/>
            <person name="Yang W."/>
            <person name="Lam T.T.-Y."/>
            <person name="Chang Q."/>
            <person name="Ding S."/>
            <person name="Wang X."/>
            <person name="Zhu J."/>
            <person name="Ruan X."/>
            <person name="Zhao L."/>
            <person name="Wei J."/>
            <person name="Que T."/>
            <person name="Du C."/>
            <person name="Cheng J."/>
            <person name="Dai P."/>
            <person name="Han X."/>
            <person name="Huang E."/>
            <person name="Gao Y."/>
            <person name="Liu J."/>
            <person name="Shao H."/>
            <person name="Ye R."/>
            <person name="Li L."/>
            <person name="Wei W."/>
            <person name="Wang X."/>
            <person name="Wang C."/>
            <person name="Yang T."/>
            <person name="Huo Q."/>
            <person name="Li W."/>
            <person name="Guo W."/>
            <person name="Chen H."/>
            <person name="Zhou L."/>
            <person name="Ni X."/>
            <person name="Tian J."/>
            <person name="Zhou Y."/>
            <person name="Sheng Y."/>
            <person name="Liu T."/>
            <person name="Pan Y."/>
            <person name="Xia L."/>
            <person name="Li J."/>
            <person name="Zhao F."/>
            <person name="Cao W."/>
        </authorList>
    </citation>
    <scope>NUCLEOTIDE SEQUENCE</scope>
    <source>
        <strain evidence="1">Dsil-2018</strain>
    </source>
</reference>
<keyword evidence="2" id="KW-1185">Reference proteome</keyword>
<gene>
    <name evidence="1" type="ORF">HPB49_013796</name>
</gene>
<protein>
    <submittedName>
        <fullName evidence="1">Uncharacterized protein</fullName>
    </submittedName>
</protein>
<comment type="caution">
    <text evidence="1">The sequence shown here is derived from an EMBL/GenBank/DDBJ whole genome shotgun (WGS) entry which is preliminary data.</text>
</comment>
<proteinExistence type="predicted"/>
<evidence type="ECO:0000313" key="2">
    <source>
        <dbReference type="Proteomes" id="UP000821865"/>
    </source>
</evidence>
<organism evidence="1 2">
    <name type="scientific">Dermacentor silvarum</name>
    <name type="common">Tick</name>
    <dbReference type="NCBI Taxonomy" id="543639"/>
    <lineage>
        <taxon>Eukaryota</taxon>
        <taxon>Metazoa</taxon>
        <taxon>Ecdysozoa</taxon>
        <taxon>Arthropoda</taxon>
        <taxon>Chelicerata</taxon>
        <taxon>Arachnida</taxon>
        <taxon>Acari</taxon>
        <taxon>Parasitiformes</taxon>
        <taxon>Ixodida</taxon>
        <taxon>Ixodoidea</taxon>
        <taxon>Ixodidae</taxon>
        <taxon>Rhipicephalinae</taxon>
        <taxon>Dermacentor</taxon>
    </lineage>
</organism>
<name>A0ACB8E1J4_DERSI</name>
<dbReference type="EMBL" id="CM023470">
    <property type="protein sequence ID" value="KAH7980204.1"/>
    <property type="molecule type" value="Genomic_DNA"/>
</dbReference>
<accession>A0ACB8E1J4</accession>